<proteinExistence type="predicted"/>
<sequence>MSECITLTLSILREADWLPPSCAYRLLRDGFDLPDWHPLRSGTHETVHKVGASVRDRCINERDAGMLEDHEVDWPGEWPEHAPPCTAPLSSDT</sequence>
<evidence type="ECO:0000313" key="3">
    <source>
        <dbReference type="Proteomes" id="UP001062901"/>
    </source>
</evidence>
<name>A0ABQ0P1H3_9PROT</name>
<dbReference type="PANTHER" id="PTHR37421">
    <property type="entry name" value="UPF0260 PROTEIN YCGN"/>
    <property type="match status" value="1"/>
</dbReference>
<protein>
    <submittedName>
        <fullName evidence="2">Uncharacterized protein</fullName>
    </submittedName>
</protein>
<dbReference type="EMBL" id="BAQD01000124">
    <property type="protein sequence ID" value="GBQ08665.1"/>
    <property type="molecule type" value="Genomic_DNA"/>
</dbReference>
<accession>A0ABQ0P1H3</accession>
<feature type="region of interest" description="Disordered" evidence="1">
    <location>
        <begin position="73"/>
        <end position="93"/>
    </location>
</feature>
<gene>
    <name evidence="2" type="ORF">AA15669_1865</name>
</gene>
<organism evidence="2 3">
    <name type="scientific">Saccharibacter floricola DSM 15669</name>
    <dbReference type="NCBI Taxonomy" id="1123227"/>
    <lineage>
        <taxon>Bacteria</taxon>
        <taxon>Pseudomonadati</taxon>
        <taxon>Pseudomonadota</taxon>
        <taxon>Alphaproteobacteria</taxon>
        <taxon>Acetobacterales</taxon>
        <taxon>Acetobacteraceae</taxon>
        <taxon>Saccharibacter</taxon>
    </lineage>
</organism>
<comment type="caution">
    <text evidence="2">The sequence shown here is derived from an EMBL/GenBank/DDBJ whole genome shotgun (WGS) entry which is preliminary data.</text>
</comment>
<reference evidence="2" key="1">
    <citation type="submission" date="2013-04" db="EMBL/GenBank/DDBJ databases">
        <title>The genome sequencing project of 58 acetic acid bacteria.</title>
        <authorList>
            <person name="Okamoto-Kainuma A."/>
            <person name="Ishikawa M."/>
            <person name="Umino S."/>
            <person name="Koizumi Y."/>
            <person name="Shiwa Y."/>
            <person name="Yoshikawa H."/>
            <person name="Matsutani M."/>
            <person name="Matsushita K."/>
        </authorList>
    </citation>
    <scope>NUCLEOTIDE SEQUENCE</scope>
    <source>
        <strain evidence="2">DSM 15669</strain>
    </source>
</reference>
<dbReference type="PANTHER" id="PTHR37421:SF1">
    <property type="entry name" value="UPF0260 PROTEIN YCGN"/>
    <property type="match status" value="1"/>
</dbReference>
<evidence type="ECO:0000256" key="1">
    <source>
        <dbReference type="SAM" id="MobiDB-lite"/>
    </source>
</evidence>
<keyword evidence="3" id="KW-1185">Reference proteome</keyword>
<dbReference type="Proteomes" id="UP001062901">
    <property type="component" value="Unassembled WGS sequence"/>
</dbReference>
<evidence type="ECO:0000313" key="2">
    <source>
        <dbReference type="EMBL" id="GBQ08665.1"/>
    </source>
</evidence>
<dbReference type="InterPro" id="IPR008228">
    <property type="entry name" value="UCP006173"/>
</dbReference>